<evidence type="ECO:0000256" key="1">
    <source>
        <dbReference type="SAM" id="Coils"/>
    </source>
</evidence>
<protein>
    <recommendedName>
        <fullName evidence="7">TerB-C domain-containing protein</fullName>
    </recommendedName>
</protein>
<feature type="compositionally biased region" description="Low complexity" evidence="2">
    <location>
        <begin position="547"/>
        <end position="562"/>
    </location>
</feature>
<dbReference type="KEGG" id="pste:PSTEL_14945"/>
<proteinExistence type="predicted"/>
<dbReference type="STRING" id="169760.PSTEL_14945"/>
<feature type="domain" description="TerB-C" evidence="4">
    <location>
        <begin position="524"/>
        <end position="627"/>
    </location>
</feature>
<dbReference type="Pfam" id="PF15615">
    <property type="entry name" value="TerB_C"/>
    <property type="match status" value="1"/>
</dbReference>
<dbReference type="OrthoDB" id="2663344at2"/>
<feature type="region of interest" description="Disordered" evidence="2">
    <location>
        <begin position="1"/>
        <end position="147"/>
    </location>
</feature>
<dbReference type="InterPro" id="IPR025266">
    <property type="entry name" value="TerB_N"/>
</dbReference>
<feature type="region of interest" description="Disordered" evidence="2">
    <location>
        <begin position="529"/>
        <end position="562"/>
    </location>
</feature>
<organism evidence="5 6">
    <name type="scientific">Paenibacillus stellifer</name>
    <dbReference type="NCBI Taxonomy" id="169760"/>
    <lineage>
        <taxon>Bacteria</taxon>
        <taxon>Bacillati</taxon>
        <taxon>Bacillota</taxon>
        <taxon>Bacilli</taxon>
        <taxon>Bacillales</taxon>
        <taxon>Paenibacillaceae</taxon>
        <taxon>Paenibacillus</taxon>
    </lineage>
</organism>
<dbReference type="HOGENOM" id="CLU_023852_0_0_9"/>
<feature type="compositionally biased region" description="Basic and acidic residues" evidence="2">
    <location>
        <begin position="116"/>
        <end position="136"/>
    </location>
</feature>
<dbReference type="EMBL" id="CP009286">
    <property type="protein sequence ID" value="AIQ64182.1"/>
    <property type="molecule type" value="Genomic_DNA"/>
</dbReference>
<feature type="compositionally biased region" description="Low complexity" evidence="2">
    <location>
        <begin position="98"/>
        <end position="107"/>
    </location>
</feature>
<feature type="compositionally biased region" description="Basic and acidic residues" evidence="2">
    <location>
        <begin position="25"/>
        <end position="53"/>
    </location>
</feature>
<evidence type="ECO:0008006" key="7">
    <source>
        <dbReference type="Google" id="ProtNLM"/>
    </source>
</evidence>
<evidence type="ECO:0000256" key="2">
    <source>
        <dbReference type="SAM" id="MobiDB-lite"/>
    </source>
</evidence>
<evidence type="ECO:0000259" key="4">
    <source>
        <dbReference type="Pfam" id="PF15615"/>
    </source>
</evidence>
<dbReference type="RefSeq" id="WP_038696258.1">
    <property type="nucleotide sequence ID" value="NZ_CP009286.1"/>
</dbReference>
<reference evidence="5 6" key="1">
    <citation type="submission" date="2014-08" db="EMBL/GenBank/DDBJ databases">
        <title>Comparative genomics of the Paenibacillus odorifer group.</title>
        <authorList>
            <person name="den Bakker H.C."/>
            <person name="Tsai Y.-C."/>
            <person name="Martin N."/>
            <person name="Korlach J."/>
            <person name="Wiedmann M."/>
        </authorList>
    </citation>
    <scope>NUCLEOTIDE SEQUENCE [LARGE SCALE GENOMIC DNA]</scope>
    <source>
        <strain evidence="5 6">DSM 14472</strain>
    </source>
</reference>
<keyword evidence="6" id="KW-1185">Reference proteome</keyword>
<evidence type="ECO:0000313" key="5">
    <source>
        <dbReference type="EMBL" id="AIQ64182.1"/>
    </source>
</evidence>
<feature type="domain" description="TerB N-terminal" evidence="3">
    <location>
        <begin position="144"/>
        <end position="343"/>
    </location>
</feature>
<evidence type="ECO:0000259" key="3">
    <source>
        <dbReference type="Pfam" id="PF13208"/>
    </source>
</evidence>
<dbReference type="InterPro" id="IPR028932">
    <property type="entry name" value="TerB-C"/>
</dbReference>
<feature type="coiled-coil region" evidence="1">
    <location>
        <begin position="424"/>
        <end position="451"/>
    </location>
</feature>
<sequence length="641" mass="71840">MSDNGKTRFTELIWEGEEQNIAIPSREEAQLEEARRSREEAGRNEHTAHERTPAARPPEQLVLWEAELPRDGGQRTSAGRTAGREMAVPPAGQGGAGNAVRRGSASGASGGGRQGRRADFIEQRSSFRPDEGRKVQPEAPAASRPATTESLFVERAKELVSYTETAAEFINFKSYWPTYGHMTAAQSKWYFYWRNEVRHGRYPETDLSYIFLHVYELINGVGWETPQDGYEQLGALWEAYRSSFKRLDHYLGGWIADFAFVHKLDISLRDIVMRAKGLGGDLAELELVRCLGSSPEQLTLPALALMSDYDVTKSKFFTGTGQEALERYFPLVVALVDGYALRKHGQKLLDMYPPSPPVVRERYLFRSAVYDISLYGYSVLVPVARISKSPPLRSLITRLLRLTENKLRALMDYRGRLKGISIDKEIEELVEKFLEREFRKAEKEARSAEIVIDRERLHQLRSDSDVVRQLLTIDEQNEPGQETFDSTEIEETNEATAETIETTTEASAPAEPIEPTIGMSPIAMAQMEEETEQALDELTEKSEHAGPAAPETPSSSTSTAPASQWENLADALTSFQREALLVLAGPEGIEGLYKLAEARGELPDLLIDEINETAMDVLGDLLIDGDQFSPEYILVLPYLKR</sequence>
<dbReference type="Proteomes" id="UP000029507">
    <property type="component" value="Chromosome"/>
</dbReference>
<accession>A0A089LTD0</accession>
<dbReference type="Pfam" id="PF13208">
    <property type="entry name" value="TerB_N"/>
    <property type="match status" value="1"/>
</dbReference>
<name>A0A089LTD0_9BACL</name>
<gene>
    <name evidence="5" type="ORF">PSTEL_14945</name>
</gene>
<keyword evidence="1" id="KW-0175">Coiled coil</keyword>
<dbReference type="AlphaFoldDB" id="A0A089LTD0"/>
<evidence type="ECO:0000313" key="6">
    <source>
        <dbReference type="Proteomes" id="UP000029507"/>
    </source>
</evidence>